<evidence type="ECO:0000256" key="2">
    <source>
        <dbReference type="SAM" id="Phobius"/>
    </source>
</evidence>
<reference evidence="4 5" key="1">
    <citation type="submission" date="2020-04" db="EMBL/GenBank/DDBJ databases">
        <title>Nesterenkonia sp. nov., isolated from marine sediment.</title>
        <authorList>
            <person name="Zhang G."/>
        </authorList>
    </citation>
    <scope>NUCLEOTIDE SEQUENCE [LARGE SCALE GENOMIC DNA]</scope>
    <source>
        <strain evidence="4 5">MY13</strain>
    </source>
</reference>
<dbReference type="PROSITE" id="PS50172">
    <property type="entry name" value="BRCT"/>
    <property type="match status" value="1"/>
</dbReference>
<protein>
    <recommendedName>
        <fullName evidence="3">BRCT domain-containing protein</fullName>
    </recommendedName>
</protein>
<dbReference type="CDD" id="cd17748">
    <property type="entry name" value="BRCT_DNA_ligase_like"/>
    <property type="match status" value="1"/>
</dbReference>
<dbReference type="Proteomes" id="UP000523139">
    <property type="component" value="Unassembled WGS sequence"/>
</dbReference>
<dbReference type="CDD" id="cd06130">
    <property type="entry name" value="DNA_pol_III_epsilon_like"/>
    <property type="match status" value="1"/>
</dbReference>
<feature type="domain" description="BRCT" evidence="3">
    <location>
        <begin position="220"/>
        <end position="305"/>
    </location>
</feature>
<keyword evidence="2" id="KW-0812">Transmembrane</keyword>
<keyword evidence="5" id="KW-1185">Reference proteome</keyword>
<feature type="compositionally biased region" description="Polar residues" evidence="1">
    <location>
        <begin position="334"/>
        <end position="346"/>
    </location>
</feature>
<comment type="caution">
    <text evidence="4">The sequence shown here is derived from an EMBL/GenBank/DDBJ whole genome shotgun (WGS) entry which is preliminary data.</text>
</comment>
<accession>A0A7X8TGS7</accession>
<dbReference type="Gene3D" id="3.40.50.10190">
    <property type="entry name" value="BRCT domain"/>
    <property type="match status" value="1"/>
</dbReference>
<evidence type="ECO:0000256" key="1">
    <source>
        <dbReference type="SAM" id="MobiDB-lite"/>
    </source>
</evidence>
<dbReference type="PANTHER" id="PTHR30231">
    <property type="entry name" value="DNA POLYMERASE III SUBUNIT EPSILON"/>
    <property type="match status" value="1"/>
</dbReference>
<dbReference type="InterPro" id="IPR036397">
    <property type="entry name" value="RNaseH_sf"/>
</dbReference>
<dbReference type="SUPFAM" id="SSF52113">
    <property type="entry name" value="BRCT domain"/>
    <property type="match status" value="1"/>
</dbReference>
<dbReference type="EMBL" id="JABAHY010000001">
    <property type="protein sequence ID" value="NLS08442.1"/>
    <property type="molecule type" value="Genomic_DNA"/>
</dbReference>
<evidence type="ECO:0000313" key="5">
    <source>
        <dbReference type="Proteomes" id="UP000523139"/>
    </source>
</evidence>
<dbReference type="Pfam" id="PF00929">
    <property type="entry name" value="RNase_T"/>
    <property type="match status" value="1"/>
</dbReference>
<evidence type="ECO:0000259" key="3">
    <source>
        <dbReference type="PROSITE" id="PS50172"/>
    </source>
</evidence>
<dbReference type="SMART" id="SM00479">
    <property type="entry name" value="EXOIII"/>
    <property type="match status" value="1"/>
</dbReference>
<feature type="region of interest" description="Disordered" evidence="1">
    <location>
        <begin position="179"/>
        <end position="201"/>
    </location>
</feature>
<dbReference type="RefSeq" id="WP_168885951.1">
    <property type="nucleotide sequence ID" value="NZ_JABAHY010000001.1"/>
</dbReference>
<dbReference type="InterPro" id="IPR012337">
    <property type="entry name" value="RNaseH-like_sf"/>
</dbReference>
<dbReference type="GO" id="GO:0008408">
    <property type="term" value="F:3'-5' exonuclease activity"/>
    <property type="evidence" value="ECO:0007669"/>
    <property type="project" value="TreeGrafter"/>
</dbReference>
<dbReference type="GO" id="GO:0005829">
    <property type="term" value="C:cytosol"/>
    <property type="evidence" value="ECO:0007669"/>
    <property type="project" value="TreeGrafter"/>
</dbReference>
<feature type="region of interest" description="Disordered" evidence="1">
    <location>
        <begin position="306"/>
        <end position="354"/>
    </location>
</feature>
<gene>
    <name evidence="4" type="ORF">HGQ17_00150</name>
</gene>
<dbReference type="Gene3D" id="3.30.420.10">
    <property type="entry name" value="Ribonuclease H-like superfamily/Ribonuclease H"/>
    <property type="match status" value="1"/>
</dbReference>
<organism evidence="4 5">
    <name type="scientific">Nesterenkonia sedimenti</name>
    <dbReference type="NCBI Taxonomy" id="1463632"/>
    <lineage>
        <taxon>Bacteria</taxon>
        <taxon>Bacillati</taxon>
        <taxon>Actinomycetota</taxon>
        <taxon>Actinomycetes</taxon>
        <taxon>Micrococcales</taxon>
        <taxon>Micrococcaceae</taxon>
        <taxon>Nesterenkonia</taxon>
    </lineage>
</organism>
<dbReference type="GO" id="GO:0003676">
    <property type="term" value="F:nucleic acid binding"/>
    <property type="evidence" value="ECO:0007669"/>
    <property type="project" value="InterPro"/>
</dbReference>
<dbReference type="Pfam" id="PF00533">
    <property type="entry name" value="BRCT"/>
    <property type="match status" value="1"/>
</dbReference>
<sequence>MAGPTFVAIDFETANNDQASICQVGVCLVENGSITLTEQWYVQPLTGLESFNPYNVNIHGITPDMVKSGLTWQESSIKLKRLVGTRGVTAHNVQFDSGCYTAACERAEITPEPWEWRCSLDLSRKMLPNLSEYKLDRVCEHLGISLAAHHQAGSDARASAEVVLAIALQTGANRIEDLCAPNSASRPRRATNGGPSFAPSHSISRYKKVADLPAPNPDADPQHPIFGQHVVISGSIPGWTRDRFIERIAELGGQPQNNVTRKTTLLVVGEDSGEVKLRKAEENIGRGFATEIISAKAALQLIDTGGSVEQKNERPEIPQAYVAPKRTRSRQGPKLTTPSNLGTRPTSIKPIAPGTRSRGFRGWPLLGKIAAVIAAVFFGLVVLGAILRACDADYAESVPDSWQDSTQMHT</sequence>
<evidence type="ECO:0000313" key="4">
    <source>
        <dbReference type="EMBL" id="NLS08442.1"/>
    </source>
</evidence>
<dbReference type="PANTHER" id="PTHR30231:SF42">
    <property type="entry name" value="EXONUCLEASE"/>
    <property type="match status" value="1"/>
</dbReference>
<proteinExistence type="predicted"/>
<keyword evidence="2" id="KW-1133">Transmembrane helix</keyword>
<name>A0A7X8TGS7_9MICC</name>
<dbReference type="SUPFAM" id="SSF53098">
    <property type="entry name" value="Ribonuclease H-like"/>
    <property type="match status" value="1"/>
</dbReference>
<dbReference type="InterPro" id="IPR036420">
    <property type="entry name" value="BRCT_dom_sf"/>
</dbReference>
<dbReference type="InterPro" id="IPR001357">
    <property type="entry name" value="BRCT_dom"/>
</dbReference>
<feature type="transmembrane region" description="Helical" evidence="2">
    <location>
        <begin position="365"/>
        <end position="387"/>
    </location>
</feature>
<dbReference type="InterPro" id="IPR013520">
    <property type="entry name" value="Ribonucl_H"/>
</dbReference>
<dbReference type="AlphaFoldDB" id="A0A7X8TGS7"/>
<keyword evidence="2" id="KW-0472">Membrane</keyword>